<dbReference type="SUPFAM" id="SSF143011">
    <property type="entry name" value="RelE-like"/>
    <property type="match status" value="1"/>
</dbReference>
<dbReference type="GO" id="GO:0045892">
    <property type="term" value="P:negative regulation of DNA-templated transcription"/>
    <property type="evidence" value="ECO:0007669"/>
    <property type="project" value="TreeGrafter"/>
</dbReference>
<dbReference type="AlphaFoldDB" id="A0A6M1TIS4"/>
<dbReference type="Pfam" id="PF06769">
    <property type="entry name" value="YoeB_toxin"/>
    <property type="match status" value="1"/>
</dbReference>
<evidence type="ECO:0000313" key="8">
    <source>
        <dbReference type="Proteomes" id="UP000474758"/>
    </source>
</evidence>
<dbReference type="NCBIfam" id="TIGR02116">
    <property type="entry name" value="toxin_Txe_YoeB"/>
    <property type="match status" value="1"/>
</dbReference>
<dbReference type="GO" id="GO:0016787">
    <property type="term" value="F:hydrolase activity"/>
    <property type="evidence" value="ECO:0007669"/>
    <property type="project" value="UniProtKB-KW"/>
</dbReference>
<name>A0A6M1TIS4_9RHOB</name>
<dbReference type="GO" id="GO:0004519">
    <property type="term" value="F:endonuclease activity"/>
    <property type="evidence" value="ECO:0007669"/>
    <property type="project" value="UniProtKB-KW"/>
</dbReference>
<dbReference type="PANTHER" id="PTHR38039:SF1">
    <property type="entry name" value="TOXIN YOEB"/>
    <property type="match status" value="1"/>
</dbReference>
<evidence type="ECO:0000256" key="2">
    <source>
        <dbReference type="ARBA" id="ARBA00022649"/>
    </source>
</evidence>
<keyword evidence="8" id="KW-1185">Reference proteome</keyword>
<comment type="similarity">
    <text evidence="1">Belongs to the YoeB family.</text>
</comment>
<protein>
    <recommendedName>
        <fullName evidence="6">Putative mRNA interferase YoeB</fullName>
    </recommendedName>
</protein>
<dbReference type="PANTHER" id="PTHR38039">
    <property type="entry name" value="TOXIN YOEB"/>
    <property type="match status" value="1"/>
</dbReference>
<evidence type="ECO:0000256" key="5">
    <source>
        <dbReference type="ARBA" id="ARBA00022801"/>
    </source>
</evidence>
<dbReference type="RefSeq" id="WP_165046877.1">
    <property type="nucleotide sequence ID" value="NZ_JAALFE010000002.1"/>
</dbReference>
<gene>
    <name evidence="7" type="ORF">G5V65_02590</name>
</gene>
<sequence>MKVLFLPDAFEQYVHWQERDRAMLAKLNRLIRECQRHPFEGTGKPEPLRGDYSGFWSRRIDREHRLVYRVEGETLVILQCRYHY</sequence>
<dbReference type="GO" id="GO:0006401">
    <property type="term" value="P:RNA catabolic process"/>
    <property type="evidence" value="ECO:0007669"/>
    <property type="project" value="InterPro"/>
</dbReference>
<dbReference type="EMBL" id="JAALFE010000002">
    <property type="protein sequence ID" value="NGQ89769.1"/>
    <property type="molecule type" value="Genomic_DNA"/>
</dbReference>
<keyword evidence="2" id="KW-1277">Toxin-antitoxin system</keyword>
<keyword evidence="5" id="KW-0378">Hydrolase</keyword>
<keyword evidence="3" id="KW-0540">Nuclease</keyword>
<keyword evidence="4" id="KW-0255">Endonuclease</keyword>
<dbReference type="Proteomes" id="UP000474758">
    <property type="component" value="Unassembled WGS sequence"/>
</dbReference>
<evidence type="ECO:0000256" key="1">
    <source>
        <dbReference type="ARBA" id="ARBA00008172"/>
    </source>
</evidence>
<evidence type="ECO:0000256" key="6">
    <source>
        <dbReference type="ARBA" id="ARBA00030388"/>
    </source>
</evidence>
<proteinExistence type="inferred from homology"/>
<dbReference type="InterPro" id="IPR035093">
    <property type="entry name" value="RelE/ParE_toxin_dom_sf"/>
</dbReference>
<comment type="caution">
    <text evidence="7">The sequence shown here is derived from an EMBL/GenBank/DDBJ whole genome shotgun (WGS) entry which is preliminary data.</text>
</comment>
<organism evidence="7 8">
    <name type="scientific">Paragemmobacter kunshanensis</name>
    <dbReference type="NCBI Taxonomy" id="2583234"/>
    <lineage>
        <taxon>Bacteria</taxon>
        <taxon>Pseudomonadati</taxon>
        <taxon>Pseudomonadota</taxon>
        <taxon>Alphaproteobacteria</taxon>
        <taxon>Rhodobacterales</taxon>
        <taxon>Paracoccaceae</taxon>
        <taxon>Paragemmobacter</taxon>
    </lineage>
</organism>
<evidence type="ECO:0000256" key="3">
    <source>
        <dbReference type="ARBA" id="ARBA00022722"/>
    </source>
</evidence>
<dbReference type="InterPro" id="IPR009614">
    <property type="entry name" value="YoeB_toxin"/>
</dbReference>
<evidence type="ECO:0000313" key="7">
    <source>
        <dbReference type="EMBL" id="NGQ89769.1"/>
    </source>
</evidence>
<accession>A0A6M1TIS4</accession>
<dbReference type="Gene3D" id="3.30.2310.20">
    <property type="entry name" value="RelE-like"/>
    <property type="match status" value="1"/>
</dbReference>
<reference evidence="7 8" key="1">
    <citation type="submission" date="2020-02" db="EMBL/GenBank/DDBJ databases">
        <title>Rhodobacter translucens sp. nov., a novel bacterium isolated from activated sludge.</title>
        <authorList>
            <person name="Liu J."/>
        </authorList>
    </citation>
    <scope>NUCLEOTIDE SEQUENCE [LARGE SCALE GENOMIC DNA]</scope>
    <source>
        <strain evidence="7 8">HX-7-19</strain>
    </source>
</reference>
<evidence type="ECO:0000256" key="4">
    <source>
        <dbReference type="ARBA" id="ARBA00022759"/>
    </source>
</evidence>